<feature type="region of interest" description="Disordered" evidence="1">
    <location>
        <begin position="102"/>
        <end position="130"/>
    </location>
</feature>
<dbReference type="Proteomes" id="UP000826271">
    <property type="component" value="Unassembled WGS sequence"/>
</dbReference>
<dbReference type="EMBL" id="WHWC01000015">
    <property type="protein sequence ID" value="KAG8368546.1"/>
    <property type="molecule type" value="Genomic_DNA"/>
</dbReference>
<protein>
    <submittedName>
        <fullName evidence="2">Uncharacterized protein</fullName>
    </submittedName>
</protein>
<gene>
    <name evidence="2" type="ORF">BUALT_Bualt15G0056800</name>
</gene>
<keyword evidence="3" id="KW-1185">Reference proteome</keyword>
<reference evidence="2" key="1">
    <citation type="submission" date="2019-10" db="EMBL/GenBank/DDBJ databases">
        <authorList>
            <person name="Zhang R."/>
            <person name="Pan Y."/>
            <person name="Wang J."/>
            <person name="Ma R."/>
            <person name="Yu S."/>
        </authorList>
    </citation>
    <scope>NUCLEOTIDE SEQUENCE</scope>
    <source>
        <strain evidence="2">LA-IB0</strain>
        <tissue evidence="2">Leaf</tissue>
    </source>
</reference>
<comment type="caution">
    <text evidence="2">The sequence shown here is derived from an EMBL/GenBank/DDBJ whole genome shotgun (WGS) entry which is preliminary data.</text>
</comment>
<feature type="region of interest" description="Disordered" evidence="1">
    <location>
        <begin position="61"/>
        <end position="90"/>
    </location>
</feature>
<proteinExistence type="predicted"/>
<evidence type="ECO:0000313" key="2">
    <source>
        <dbReference type="EMBL" id="KAG8368546.1"/>
    </source>
</evidence>
<organism evidence="2 3">
    <name type="scientific">Buddleja alternifolia</name>
    <dbReference type="NCBI Taxonomy" id="168488"/>
    <lineage>
        <taxon>Eukaryota</taxon>
        <taxon>Viridiplantae</taxon>
        <taxon>Streptophyta</taxon>
        <taxon>Embryophyta</taxon>
        <taxon>Tracheophyta</taxon>
        <taxon>Spermatophyta</taxon>
        <taxon>Magnoliopsida</taxon>
        <taxon>eudicotyledons</taxon>
        <taxon>Gunneridae</taxon>
        <taxon>Pentapetalae</taxon>
        <taxon>asterids</taxon>
        <taxon>lamiids</taxon>
        <taxon>Lamiales</taxon>
        <taxon>Scrophulariaceae</taxon>
        <taxon>Buddlejeae</taxon>
        <taxon>Buddleja</taxon>
    </lineage>
</organism>
<evidence type="ECO:0000256" key="1">
    <source>
        <dbReference type="SAM" id="MobiDB-lite"/>
    </source>
</evidence>
<evidence type="ECO:0000313" key="3">
    <source>
        <dbReference type="Proteomes" id="UP000826271"/>
    </source>
</evidence>
<sequence length="152" mass="16796">MTTHMGLGWDPERNIVTGLDDVLTSLASSLKNGDRIIEAGLRCYDMCTEMFRTTVATESMARSSTQFAIEDEEEDTGTRESSSRSRVRGRSFFKDVSMGCNSGGTSTSCAPISGEDVLGSGNRRPTTKQNVKQTRFFQALDEWKEMQDAKSI</sequence>
<dbReference type="AlphaFoldDB" id="A0AAV6WAZ6"/>
<accession>A0AAV6WAZ6</accession>
<name>A0AAV6WAZ6_9LAMI</name>